<dbReference type="EMBL" id="MLCB01000190">
    <property type="protein sequence ID" value="OJI92272.1"/>
    <property type="molecule type" value="Genomic_DNA"/>
</dbReference>
<proteinExistence type="predicted"/>
<dbReference type="AlphaFoldDB" id="A0A1L9NSU2"/>
<sequence length="297" mass="34210">MDPVENRRRTTTAFGAYEPPKWQSGARSLCQFHRRTQMPCQIHNDILRFSLLSGAMIKLRSIADDDPILEHSRLLRAMELAFDYAQSEGGIGLTQTKAFNRKFAQWIADHSPWPEYSTEELMRLNKVLNEWDVPPAMVVHDLLIVGKFGRHSKGKFQVSKKAQGLRSKRGAFFAQIAETYLCAYNHSRNSRSEFAAPGNWDIFLNIINVEAEQGLTEAHLVKTLYGVERREDVFDREYLDHSGFLFSHVLRPLSWIGFLEKTSHGNRISDCTYWKTPLWHACLALDTDDMVDAPQRH</sequence>
<dbReference type="Proteomes" id="UP000184514">
    <property type="component" value="Unassembled WGS sequence"/>
</dbReference>
<reference evidence="1 2" key="1">
    <citation type="submission" date="2016-10" db="EMBL/GenBank/DDBJ databases">
        <title>Genome sequence of Planktotalea frisia SH6-1.</title>
        <authorList>
            <person name="Poehlein A."/>
            <person name="Bakenhus I."/>
            <person name="Voget S."/>
            <person name="Brinkhoff T."/>
            <person name="Simon M."/>
        </authorList>
    </citation>
    <scope>NUCLEOTIDE SEQUENCE [LARGE SCALE GENOMIC DNA]</scope>
    <source>
        <strain evidence="1 2">SH6-1</strain>
    </source>
</reference>
<gene>
    <name evidence="1" type="ORF">PFRI_35190</name>
</gene>
<keyword evidence="2" id="KW-1185">Reference proteome</keyword>
<dbReference type="STRING" id="696762.PFRI_35190"/>
<accession>A0A1L9NSU2</accession>
<protein>
    <submittedName>
        <fullName evidence="1">Uncharacterized protein</fullName>
    </submittedName>
</protein>
<evidence type="ECO:0000313" key="2">
    <source>
        <dbReference type="Proteomes" id="UP000184514"/>
    </source>
</evidence>
<organism evidence="1 2">
    <name type="scientific">Planktotalea frisia</name>
    <dbReference type="NCBI Taxonomy" id="696762"/>
    <lineage>
        <taxon>Bacteria</taxon>
        <taxon>Pseudomonadati</taxon>
        <taxon>Pseudomonadota</taxon>
        <taxon>Alphaproteobacteria</taxon>
        <taxon>Rhodobacterales</taxon>
        <taxon>Paracoccaceae</taxon>
        <taxon>Planktotalea</taxon>
    </lineage>
</organism>
<name>A0A1L9NSU2_9RHOB</name>
<comment type="caution">
    <text evidence="1">The sequence shown here is derived from an EMBL/GenBank/DDBJ whole genome shotgun (WGS) entry which is preliminary data.</text>
</comment>
<evidence type="ECO:0000313" key="1">
    <source>
        <dbReference type="EMBL" id="OJI92272.1"/>
    </source>
</evidence>